<dbReference type="Gene3D" id="1.25.10.10">
    <property type="entry name" value="Leucine-rich Repeat Variant"/>
    <property type="match status" value="1"/>
</dbReference>
<evidence type="ECO:0000313" key="6">
    <source>
        <dbReference type="EMBL" id="CAK8990159.1"/>
    </source>
</evidence>
<gene>
    <name evidence="6" type="ORF">SCF082_LOCUS2116</name>
</gene>
<dbReference type="InterPro" id="IPR016024">
    <property type="entry name" value="ARM-type_fold"/>
</dbReference>
<keyword evidence="7" id="KW-1185">Reference proteome</keyword>
<dbReference type="PROSITE" id="PS50077">
    <property type="entry name" value="HEAT_REPEAT"/>
    <property type="match status" value="1"/>
</dbReference>
<evidence type="ECO:0000256" key="1">
    <source>
        <dbReference type="PROSITE-ProRule" id="PRU00103"/>
    </source>
</evidence>
<dbReference type="InterPro" id="IPR011989">
    <property type="entry name" value="ARM-like"/>
</dbReference>
<feature type="domain" description="U3 small nucleolar RNA-associated protein 20 N-terminal" evidence="3">
    <location>
        <begin position="1454"/>
        <end position="1622"/>
    </location>
</feature>
<dbReference type="EMBL" id="CAXAMM010001048">
    <property type="protein sequence ID" value="CAK8990159.1"/>
    <property type="molecule type" value="Genomic_DNA"/>
</dbReference>
<proteinExistence type="predicted"/>
<evidence type="ECO:0000313" key="7">
    <source>
        <dbReference type="Proteomes" id="UP001642464"/>
    </source>
</evidence>
<feature type="domain" description="U3 small nucleolar RNA-associated protein 20" evidence="4">
    <location>
        <begin position="1828"/>
        <end position="2083"/>
    </location>
</feature>
<accession>A0ABP0HLC0</accession>
<feature type="domain" description="U3 small nucleolar RNA-associated protein 20 N-terminal" evidence="3">
    <location>
        <begin position="932"/>
        <end position="1371"/>
    </location>
</feature>
<dbReference type="Pfam" id="PF20416">
    <property type="entry name" value="UTP20"/>
    <property type="match status" value="1"/>
</dbReference>
<organism evidence="6 7">
    <name type="scientific">Durusdinium trenchii</name>
    <dbReference type="NCBI Taxonomy" id="1381693"/>
    <lineage>
        <taxon>Eukaryota</taxon>
        <taxon>Sar</taxon>
        <taxon>Alveolata</taxon>
        <taxon>Dinophyceae</taxon>
        <taxon>Suessiales</taxon>
        <taxon>Symbiodiniaceae</taxon>
        <taxon>Durusdinium</taxon>
    </lineage>
</organism>
<feature type="repeat" description="HEAT" evidence="1">
    <location>
        <begin position="2444"/>
        <end position="2482"/>
    </location>
</feature>
<dbReference type="InterPro" id="IPR011430">
    <property type="entry name" value="UTP20_N"/>
</dbReference>
<sequence>MDAIKDLDTTSSSNRFRFRKLKDRVAHTEVSTARRLRAQHEFAGEVRGNDEADAELKNSFFRDAVMHEREAAKSGDFHEFLTEIHLLVQNLPLILHNLDAILETFFKHLRRPTGVKGTKGAILRLLAVLIKDVQDDAFSHLQAVFEVVFGLVDAADLPLCTEVFRCVGEILGELGPCITQRDADLVLLRPFFQTMLGHRRNFVRRFAAEAFAPLVRQLRPKQMSRQISRIVARFASGKEAQGRHAQQQKEVVDGAALMVFYMLRNVQHHLHSRAPEILRAVMVTLRTKHTSSASLFQLEQRVAVVSALVRLSFDFTRRETCAPVWDALVDSLRAEGAHEPRAVGFLCDLVRGAVQHRDGARVQEAVRNDILGALTDNVLPNRPWTSTDPDEVPVTGALNQVACLLWALWVSEIAASDAVSPLAIEIAQDLVLRGVEADQAGPVVETAMDMVDLVQLFPSVLEPFVQRVDKAASVPLPSLGVVAKIADRVHRHGRALGDAPNDAAGTIALRANNLDVASGVIAKTCIQSLLGVTKEGLIASAEARAAAMTHIRCLQLYNQGFEAALTHVIHVSIAAPELFKIRNKAVMVLTSCSDWSIKAGKKARRSLTKAFVHHIDSMLQTAGSIDAFAALLADASTLSESAKAEVRARQQVLTENLMSPSHVTRLASLRILKAVLPPMALMRKPEDDPAAPDEPCDALDRMIVAESLPITSTGERTRASHFNYLERLTRLERLPHELLGVVSAFCLGQLHVKFTPVWKLVRQNLETLAAKHFRDALWPMLWFHIRAVAAADVLPHGAASVAEPRRRVEVPLMTDVWASAKASKHQGAELDEDEDAKHFKGLPVEIALMHQSAQPLDVFNETMAAITPFAKKVEQFSQDVVPLFFSFLRDEFYACSGRFDMDQPAQDEAENSFLKLVPPCAVAKRTTLGGSLAKLESWLRLFAGFSKFRRHTPHDHRDVLQAVFQRFLFKAEANLQLLALKCLQRMRLPALEGHNEMLEELAEEQTFRNALVRHKLADVPDEQRAGLVPIVLGIVLGRMALKKSNAGKRRAAALTFLRGLRSNSGGSSEIEQLLQLVFRVFPRARFDFTVRGKEDVMPAIRNLDIPSQKLERLQGFVGLLGDLIKQFESMIRPFVDKLLLPIVGMLWYLQQPNYDGAFAGAGRSQISQLRNELTLRFSQIIREFPDHNMSIWTVVMREVLQAPTARLASSVLNATHPPSLLQIIAAFAESPDMSKWAFTEIDVDLVGETIRCLGEGIDSGRAPGPAVVSVVFDVIDSLIDSDTLAETVLLPHVPHLLDMLLKRFDTRDGNGNPAVHFNSQIKVSARALSNRALTILCKVAKLTTRHANTAKLSAETRTTCGKLIDLLSQFLRFAGAHAFSRRTLLTGPTGMPKVKRADKEDGNDDQDQDDDDDDEEDEEEGGEDVEEEQLHRHLGTFITSGRIRPRSDFEGRQDSRGDLLATIKGLLSLADVTQAHVETFSQLLGVCWLDPIYDNANRRELISLFEILADTKGAASFDLKQVARLLGDLNSWEKRRVGMHDFERRLVAYNKLCSNAGEYTWLQLLPVTYQAMFDLNDDEYPLRSSASHFLTSVVLCRAHNDERIHRLVVPVVMPALRGIIKSRPALVRKSAMHVLGEASLLAAGRTQAASQSPPGWPREVMVAMHADLAQLAEPDDLEKDFFQSVVHVQAYRQAEALFKLSEALSEGSVKLTIESLMQVVVQTALHLLAESTTEKFSNLQHQVAPALATFAALLPWTQYSNLLLHILECAGKNMEMQKRYLNVACQVVDSYHFAQDARSDVIEQQMQRRVIPKLERFLKGRRSPGSTAQCVRVSVAVAVVKALKHMSPLALKRNLARLLRRICDVLRSVELEARNDARETLVAVSLELGPQYFAKVVETVCDVLKAGYMLHIRGYSLNALLKGTESMHVQHLKEERLERKQLVPGAKEEREMSPEMLLQVETCGGALDGLLDKFVEVIEEELFGELANQKRADSGYHSRVKRLLESRSNKSFEMLQSLSGMVAFLPTPSIHQILEPVLSKIATSSDTKVLRVTEEALRRVQLGLSQNPDVRVPHLLVYIHHLVSSEYKGAKTKRKRVKLVEEAEDPVADNLADRSVNLTNWLVRESEAEQAKAQVQVRVRNAYEGIHIVEEEPQMTGKDRFENKRKRGSKEFKSATRKANRHIIVEHALELLVSALKHKRLDQTVPSHREMLDPFVPLLASVMRESRASRTFVLALRALCVLLSWDLASMREYAPGISRSIFKMLRKVGFSAGSASAGASASSIGVSAAGTANDTNQECLRALTVLLRKCDYHEVSDEDLKILVLLAQHNMDIVPRQQTTLGLVRSIVERRLVVAEIYDLMKLLTEQVFTATSPQVRHMSTQILVAFLIHYPLAEKRLRQHLDLIVANLDFEMEDGRLGGLNMLRVIVNRFPVELVEDISQFCFLPLVLRLVNDDSPECRKQVAHVIQKIVNKLGPAKAQALLGIVEVWLETASAAFKAGSDGAAAAAPQELLLERAAVQIIGLVAESDVGPELKSDRASLYLERTCDILRREIVPSREHNDWEERFAGLEEAHRGAGWRTTFHAMATLRKLAVSCKVLGKCGDSLTAHRDGTSVLQDLVLPHIEFHPHLGVRLMGLRLLGQVLGDVEVASVVQVAPSQKASKPATRFLADTQDAFELAKIHANLLNNPRIDEDMGDQLVKNLVWIASVFAANEPDDIGGAQEKADADSHSSPLGWLVRRLSFTARYKGGGVDDRVVADRRQGCVFKLFAFIATQLADHPKRLVPYLVPMFAPLVRVSQGSLPNSVLLREPLRAPELARETLELVEKIVGSPAFVRAFTTVQSQIDSVRSSRRHDKNLERVKDPAVAIKKRMAKNLATRRNKKRRIEARRKFQGR</sequence>
<dbReference type="PANTHER" id="PTHR17695">
    <property type="entry name" value="SMALL SUBUNIT PROCESSOME COMPONENT 20 HOMOLOG"/>
    <property type="match status" value="1"/>
</dbReference>
<dbReference type="InterPro" id="IPR021133">
    <property type="entry name" value="HEAT_type_2"/>
</dbReference>
<dbReference type="SUPFAM" id="SSF48371">
    <property type="entry name" value="ARM repeat"/>
    <property type="match status" value="2"/>
</dbReference>
<reference evidence="6 7" key="1">
    <citation type="submission" date="2024-02" db="EMBL/GenBank/DDBJ databases">
        <authorList>
            <person name="Chen Y."/>
            <person name="Shah S."/>
            <person name="Dougan E. K."/>
            <person name="Thang M."/>
            <person name="Chan C."/>
        </authorList>
    </citation>
    <scope>NUCLEOTIDE SEQUENCE [LARGE SCALE GENOMIC DNA]</scope>
</reference>
<dbReference type="Pfam" id="PF07539">
    <property type="entry name" value="UTP20_N"/>
    <property type="match status" value="2"/>
</dbReference>
<name>A0ABP0HLC0_9DINO</name>
<evidence type="ECO:0000259" key="3">
    <source>
        <dbReference type="Pfam" id="PF07539"/>
    </source>
</evidence>
<dbReference type="InterPro" id="IPR052575">
    <property type="entry name" value="SSU_processome_comp_20"/>
</dbReference>
<comment type="caution">
    <text evidence="6">The sequence shown here is derived from an EMBL/GenBank/DDBJ whole genome shotgun (WGS) entry which is preliminary data.</text>
</comment>
<dbReference type="Proteomes" id="UP001642464">
    <property type="component" value="Unassembled WGS sequence"/>
</dbReference>
<dbReference type="InterPro" id="IPR057525">
    <property type="entry name" value="UTP20_C"/>
</dbReference>
<evidence type="ECO:0000259" key="4">
    <source>
        <dbReference type="Pfam" id="PF20416"/>
    </source>
</evidence>
<dbReference type="PANTHER" id="PTHR17695:SF11">
    <property type="entry name" value="SMALL SUBUNIT PROCESSOME COMPONENT 20 HOMOLOG"/>
    <property type="match status" value="1"/>
</dbReference>
<dbReference type="Pfam" id="PF23099">
    <property type="entry name" value="UTP20_C"/>
    <property type="match status" value="1"/>
</dbReference>
<dbReference type="InterPro" id="IPR046523">
    <property type="entry name" value="UTP20_dom"/>
</dbReference>
<feature type="compositionally biased region" description="Acidic residues" evidence="2">
    <location>
        <begin position="1401"/>
        <end position="1427"/>
    </location>
</feature>
<evidence type="ECO:0000256" key="2">
    <source>
        <dbReference type="SAM" id="MobiDB-lite"/>
    </source>
</evidence>
<protein>
    <submittedName>
        <fullName evidence="6">Small subunit processome component 20 homolog (Down-regulated in metastasis protein)</fullName>
    </submittedName>
</protein>
<feature type="region of interest" description="Disordered" evidence="2">
    <location>
        <begin position="1384"/>
        <end position="1431"/>
    </location>
</feature>
<feature type="domain" description="U3 small nucleolar RNA-associated protein 20 C-terminal" evidence="5">
    <location>
        <begin position="2630"/>
        <end position="2887"/>
    </location>
</feature>
<evidence type="ECO:0000259" key="5">
    <source>
        <dbReference type="Pfam" id="PF23099"/>
    </source>
</evidence>